<dbReference type="InterPro" id="IPR023997">
    <property type="entry name" value="TonB-dep_OMP_SusC/RagA_CS"/>
</dbReference>
<dbReference type="FunFam" id="2.170.130.10:FF:000008">
    <property type="entry name" value="SusC/RagA family TonB-linked outer membrane protein"/>
    <property type="match status" value="1"/>
</dbReference>
<feature type="signal peptide" evidence="8">
    <location>
        <begin position="1"/>
        <end position="20"/>
    </location>
</feature>
<dbReference type="InterPro" id="IPR008969">
    <property type="entry name" value="CarboxyPept-like_regulatory"/>
</dbReference>
<protein>
    <submittedName>
        <fullName evidence="10">SusC/RagA family TonB-linked outer membrane protein</fullName>
    </submittedName>
</protein>
<gene>
    <name evidence="10" type="ORF">B5F32_16955</name>
</gene>
<evidence type="ECO:0000256" key="1">
    <source>
        <dbReference type="ARBA" id="ARBA00004571"/>
    </source>
</evidence>
<evidence type="ECO:0000256" key="3">
    <source>
        <dbReference type="ARBA" id="ARBA00022452"/>
    </source>
</evidence>
<keyword evidence="3 7" id="KW-1134">Transmembrane beta strand</keyword>
<dbReference type="Gene3D" id="2.40.170.20">
    <property type="entry name" value="TonB-dependent receptor, beta-barrel domain"/>
    <property type="match status" value="1"/>
</dbReference>
<dbReference type="NCBIfam" id="TIGR04056">
    <property type="entry name" value="OMP_RagA_SusC"/>
    <property type="match status" value="1"/>
</dbReference>
<dbReference type="InterPro" id="IPR039426">
    <property type="entry name" value="TonB-dep_rcpt-like"/>
</dbReference>
<dbReference type="Pfam" id="PF07715">
    <property type="entry name" value="Plug"/>
    <property type="match status" value="1"/>
</dbReference>
<evidence type="ECO:0000256" key="8">
    <source>
        <dbReference type="SAM" id="SignalP"/>
    </source>
</evidence>
<dbReference type="InterPro" id="IPR037066">
    <property type="entry name" value="Plug_dom_sf"/>
</dbReference>
<dbReference type="SUPFAM" id="SSF49464">
    <property type="entry name" value="Carboxypeptidase regulatory domain-like"/>
    <property type="match status" value="1"/>
</dbReference>
<evidence type="ECO:0000313" key="10">
    <source>
        <dbReference type="EMBL" id="OUP15647.1"/>
    </source>
</evidence>
<name>A0A1Y4I5Q2_PARDI</name>
<keyword evidence="2 7" id="KW-0813">Transport</keyword>
<dbReference type="NCBIfam" id="TIGR04057">
    <property type="entry name" value="SusC_RagA_signa"/>
    <property type="match status" value="1"/>
</dbReference>
<proteinExistence type="inferred from homology"/>
<reference evidence="11" key="1">
    <citation type="submission" date="2017-04" db="EMBL/GenBank/DDBJ databases">
        <title>Function of individual gut microbiota members based on whole genome sequencing of pure cultures obtained from chicken caecum.</title>
        <authorList>
            <person name="Medvecky M."/>
            <person name="Cejkova D."/>
            <person name="Polansky O."/>
            <person name="Karasova D."/>
            <person name="Kubasova T."/>
            <person name="Cizek A."/>
            <person name="Rychlik I."/>
        </authorList>
    </citation>
    <scope>NUCLEOTIDE SEQUENCE [LARGE SCALE GENOMIC DNA]</scope>
    <source>
        <strain evidence="11">An199</strain>
    </source>
</reference>
<dbReference type="RefSeq" id="WP_036614457.1">
    <property type="nucleotide sequence ID" value="NZ_CAJSZN010000025.1"/>
</dbReference>
<comment type="caution">
    <text evidence="10">The sequence shown here is derived from an EMBL/GenBank/DDBJ whole genome shotgun (WGS) entry which is preliminary data.</text>
</comment>
<keyword evidence="5 7" id="KW-0472">Membrane</keyword>
<dbReference type="FunFam" id="2.60.40.1120:FF:000003">
    <property type="entry name" value="Outer membrane protein Omp121"/>
    <property type="match status" value="1"/>
</dbReference>
<organism evidence="10 11">
    <name type="scientific">Parabacteroides distasonis</name>
    <dbReference type="NCBI Taxonomy" id="823"/>
    <lineage>
        <taxon>Bacteria</taxon>
        <taxon>Pseudomonadati</taxon>
        <taxon>Bacteroidota</taxon>
        <taxon>Bacteroidia</taxon>
        <taxon>Bacteroidales</taxon>
        <taxon>Tannerellaceae</taxon>
        <taxon>Parabacteroides</taxon>
    </lineage>
</organism>
<sequence>MKAKLMLCLCLLLAATTMFAQNLTVTGVVTEKATGYPAIGVSVLVKGTTNGTITSMDGDYTLSNVPKNATLVFSYVGMTTQEVPVNGQTVVNVLMNEDTQNLEEVVVIGYGTSKAKDLTAPIAVIKADEITKHATSSPMGALQGKVPGVQITNNGQPGSGPSVRIRGIGSMNDDSQPLYVVDGMFFDNIDFLNNSDIQDLSILKDASAASIYGVRAANGVVLVTTKKGALNRPATVTYDGYVGFQKATNVLKMANSEQYATMISEMGNETLQAVVNNAKSVWGTLPNTNWYDEILRTALTHNHSLDISGGTEKATYSVGASYLYQDGILDAKNDYSRFNLRTKADYKAFDWLKVGANVVLSNSTQNLPNGEVWLAAFRTPSIIPVYDENSTLKPYPTKYASPAQVGLSEFYYNPVAQSEYYDSKNQSLRVMPSFYAQLDFLPENKLFFKTAYSQDINIFQTRTYTPEYLVGGTQLQSTPKLKKQNDIYHSWILDNTLTYSDTFGDHGLTVMLGNSVRSENWRKLWGEATGVPGEHEEYYYLNQGNADGRTTGDDGTTYRGVSWFGRVSYDYKGKYLLSATMRADGSSKYQEKWGYFPSVGAAWNISEEDFMKDQKWVDYMKIRASWGKLGNDKIKASDGFASIKQEMGTSGVFGGSVVPGYTNLVYFSWLGWEVVNETNVGLDFRTLNSRLTLEADWYYRLTQNAVINAPLPMGAGNLLGNNGEILNTGVELSLNWSDKIGKDFSYFIGANLTTLHNEVKDLNGLSYLYGGTAEFRTISKVGGELNAYYGHEIAGVYQNEAEIAADPIAVANDLKPGDFKYVDQNQDGKIDDKDRVTLGSYIPNFTYGINLGFSYKNFDFSMVMQGVTGNQIVNRKRGDRRWHSELNYDADQVENRWTGEGSTNSYMSAAGSVNPWNIAKFNSFYVEDGSYFRIQNVQVAYTFPKKDFGKFKMPSVRLSLTADRPLTIFKANSFSPELGGVKNEDGTMPSSSYGFDERVYPLSSAYTLGLRIIY</sequence>
<dbReference type="InterPro" id="IPR012910">
    <property type="entry name" value="Plug_dom"/>
</dbReference>
<feature type="domain" description="TonB-dependent receptor plug" evidence="9">
    <location>
        <begin position="115"/>
        <end position="220"/>
    </location>
</feature>
<feature type="chain" id="PRO_5010998891" evidence="8">
    <location>
        <begin position="21"/>
        <end position="1014"/>
    </location>
</feature>
<dbReference type="PROSITE" id="PS52016">
    <property type="entry name" value="TONB_DEPENDENT_REC_3"/>
    <property type="match status" value="1"/>
</dbReference>
<dbReference type="EMBL" id="NFJX01000019">
    <property type="protein sequence ID" value="OUP15647.1"/>
    <property type="molecule type" value="Genomic_DNA"/>
</dbReference>
<evidence type="ECO:0000313" key="11">
    <source>
        <dbReference type="Proteomes" id="UP000195950"/>
    </source>
</evidence>
<keyword evidence="8" id="KW-0732">Signal</keyword>
<evidence type="ECO:0000256" key="2">
    <source>
        <dbReference type="ARBA" id="ARBA00022448"/>
    </source>
</evidence>
<evidence type="ECO:0000256" key="5">
    <source>
        <dbReference type="ARBA" id="ARBA00023136"/>
    </source>
</evidence>
<evidence type="ECO:0000256" key="7">
    <source>
        <dbReference type="PROSITE-ProRule" id="PRU01360"/>
    </source>
</evidence>
<comment type="subcellular location">
    <subcellularLocation>
        <location evidence="1 7">Cell outer membrane</location>
        <topology evidence="1 7">Multi-pass membrane protein</topology>
    </subcellularLocation>
</comment>
<keyword evidence="4 7" id="KW-0812">Transmembrane</keyword>
<evidence type="ECO:0000256" key="6">
    <source>
        <dbReference type="ARBA" id="ARBA00023237"/>
    </source>
</evidence>
<dbReference type="Gene3D" id="2.60.40.1120">
    <property type="entry name" value="Carboxypeptidase-like, regulatory domain"/>
    <property type="match status" value="1"/>
</dbReference>
<dbReference type="InterPro" id="IPR036942">
    <property type="entry name" value="Beta-barrel_TonB_sf"/>
</dbReference>
<dbReference type="Pfam" id="PF13715">
    <property type="entry name" value="CarbopepD_reg_2"/>
    <property type="match status" value="1"/>
</dbReference>
<dbReference type="GO" id="GO:0009279">
    <property type="term" value="C:cell outer membrane"/>
    <property type="evidence" value="ECO:0007669"/>
    <property type="project" value="UniProtKB-SubCell"/>
</dbReference>
<dbReference type="Proteomes" id="UP000195950">
    <property type="component" value="Unassembled WGS sequence"/>
</dbReference>
<evidence type="ECO:0000259" key="9">
    <source>
        <dbReference type="Pfam" id="PF07715"/>
    </source>
</evidence>
<keyword evidence="6 7" id="KW-0998">Cell outer membrane</keyword>
<dbReference type="InterPro" id="IPR023996">
    <property type="entry name" value="TonB-dep_OMP_SusC/RagA"/>
</dbReference>
<dbReference type="AlphaFoldDB" id="A0A1Y4I5Q2"/>
<accession>A0A1Y4I5Q2</accession>
<comment type="similarity">
    <text evidence="7">Belongs to the TonB-dependent receptor family.</text>
</comment>
<evidence type="ECO:0000256" key="4">
    <source>
        <dbReference type="ARBA" id="ARBA00022692"/>
    </source>
</evidence>
<dbReference type="Gene3D" id="2.170.130.10">
    <property type="entry name" value="TonB-dependent receptor, plug domain"/>
    <property type="match status" value="1"/>
</dbReference>
<dbReference type="SUPFAM" id="SSF56935">
    <property type="entry name" value="Porins"/>
    <property type="match status" value="1"/>
</dbReference>